<dbReference type="InterPro" id="IPR039298">
    <property type="entry name" value="ACOT13"/>
</dbReference>
<keyword evidence="5" id="KW-1185">Reference proteome</keyword>
<name>A0A5N4AYG0_PHOPY</name>
<proteinExistence type="inferred from homology"/>
<accession>A0A5N4AYG0</accession>
<dbReference type="PANTHER" id="PTHR21660">
    <property type="entry name" value="THIOESTERASE SUPERFAMILY MEMBER-RELATED"/>
    <property type="match status" value="1"/>
</dbReference>
<protein>
    <recommendedName>
        <fullName evidence="3">Thioesterase domain-containing protein</fullName>
    </recommendedName>
</protein>
<dbReference type="OrthoDB" id="46529at2759"/>
<dbReference type="NCBIfam" id="TIGR00369">
    <property type="entry name" value="unchar_dom_1"/>
    <property type="match status" value="1"/>
</dbReference>
<dbReference type="SUPFAM" id="SSF54637">
    <property type="entry name" value="Thioesterase/thiol ester dehydrase-isomerase"/>
    <property type="match status" value="1"/>
</dbReference>
<comment type="similarity">
    <text evidence="1">Belongs to the thioesterase PaaI family.</text>
</comment>
<dbReference type="EMBL" id="VVIM01000002">
    <property type="protein sequence ID" value="KAB0802356.1"/>
    <property type="molecule type" value="Genomic_DNA"/>
</dbReference>
<feature type="domain" description="Thioesterase" evidence="3">
    <location>
        <begin position="62"/>
        <end position="137"/>
    </location>
</feature>
<dbReference type="Gene3D" id="3.10.129.10">
    <property type="entry name" value="Hotdog Thioesterase"/>
    <property type="match status" value="1"/>
</dbReference>
<evidence type="ECO:0000313" key="4">
    <source>
        <dbReference type="EMBL" id="KAB0802356.1"/>
    </source>
</evidence>
<evidence type="ECO:0000259" key="3">
    <source>
        <dbReference type="Pfam" id="PF03061"/>
    </source>
</evidence>
<dbReference type="Proteomes" id="UP000327044">
    <property type="component" value="Unassembled WGS sequence"/>
</dbReference>
<dbReference type="InParanoid" id="A0A5N4AYG0"/>
<dbReference type="Pfam" id="PF03061">
    <property type="entry name" value="4HBT"/>
    <property type="match status" value="1"/>
</dbReference>
<gene>
    <name evidence="4" type="ORF">PPYR_04542</name>
</gene>
<keyword evidence="2" id="KW-0378">Hydrolase</keyword>
<evidence type="ECO:0000256" key="1">
    <source>
        <dbReference type="ARBA" id="ARBA00008324"/>
    </source>
</evidence>
<comment type="caution">
    <text evidence="4">The sequence shown here is derived from an EMBL/GenBank/DDBJ whole genome shotgun (WGS) entry which is preliminary data.</text>
</comment>
<dbReference type="GO" id="GO:0047617">
    <property type="term" value="F:fatty acyl-CoA hydrolase activity"/>
    <property type="evidence" value="ECO:0007669"/>
    <property type="project" value="InterPro"/>
</dbReference>
<dbReference type="InterPro" id="IPR006683">
    <property type="entry name" value="Thioestr_dom"/>
</dbReference>
<sequence>MLRLSRIFQRGIATVDIHNFFKNSCERYDRIFSKVNIVKIGNGACVAELKIEKEHTNPFDGLHGGMIASMVDTLTSYALLTHKAAEGVPSVSVDMHVSFLKGAKCGEEVVINAETIKCGKSMAFAECCITNKATGEVIAKGNHTKYLINLNRFTL</sequence>
<reference evidence="4 5" key="1">
    <citation type="journal article" date="2018" name="Elife">
        <title>Firefly genomes illuminate parallel origins of bioluminescence in beetles.</title>
        <authorList>
            <person name="Fallon T.R."/>
            <person name="Lower S.E."/>
            <person name="Chang C.H."/>
            <person name="Bessho-Uehara M."/>
            <person name="Martin G.J."/>
            <person name="Bewick A.J."/>
            <person name="Behringer M."/>
            <person name="Debat H.J."/>
            <person name="Wong I."/>
            <person name="Day J.C."/>
            <person name="Suvorov A."/>
            <person name="Silva C.J."/>
            <person name="Stanger-Hall K.F."/>
            <person name="Hall D.W."/>
            <person name="Schmitz R.J."/>
            <person name="Nelson D.R."/>
            <person name="Lewis S.M."/>
            <person name="Shigenobu S."/>
            <person name="Bybee S.M."/>
            <person name="Larracuente A.M."/>
            <person name="Oba Y."/>
            <person name="Weng J.K."/>
        </authorList>
    </citation>
    <scope>NUCLEOTIDE SEQUENCE [LARGE SCALE GENOMIC DNA]</scope>
    <source>
        <strain evidence="4">1611_PpyrPB1</strain>
        <tissue evidence="4">Whole body</tissue>
    </source>
</reference>
<evidence type="ECO:0000313" key="5">
    <source>
        <dbReference type="Proteomes" id="UP000327044"/>
    </source>
</evidence>
<dbReference type="FunFam" id="3.10.129.10:FF:000033">
    <property type="entry name" value="acyl-coenzyme A thioesterase 13"/>
    <property type="match status" value="1"/>
</dbReference>
<dbReference type="CDD" id="cd03443">
    <property type="entry name" value="PaaI_thioesterase"/>
    <property type="match status" value="1"/>
</dbReference>
<organism evidence="4 5">
    <name type="scientific">Photinus pyralis</name>
    <name type="common">Common eastern firefly</name>
    <name type="synonym">Lampyris pyralis</name>
    <dbReference type="NCBI Taxonomy" id="7054"/>
    <lineage>
        <taxon>Eukaryota</taxon>
        <taxon>Metazoa</taxon>
        <taxon>Ecdysozoa</taxon>
        <taxon>Arthropoda</taxon>
        <taxon>Hexapoda</taxon>
        <taxon>Insecta</taxon>
        <taxon>Pterygota</taxon>
        <taxon>Neoptera</taxon>
        <taxon>Endopterygota</taxon>
        <taxon>Coleoptera</taxon>
        <taxon>Polyphaga</taxon>
        <taxon>Elateriformia</taxon>
        <taxon>Elateroidea</taxon>
        <taxon>Lampyridae</taxon>
        <taxon>Lampyrinae</taxon>
        <taxon>Photinus</taxon>
    </lineage>
</organism>
<evidence type="ECO:0000256" key="2">
    <source>
        <dbReference type="ARBA" id="ARBA00022801"/>
    </source>
</evidence>
<dbReference type="InterPro" id="IPR029069">
    <property type="entry name" value="HotDog_dom_sf"/>
</dbReference>
<dbReference type="PANTHER" id="PTHR21660:SF1">
    <property type="entry name" value="ACYL-COENZYME A THIOESTERASE 13"/>
    <property type="match status" value="1"/>
</dbReference>
<dbReference type="InterPro" id="IPR003736">
    <property type="entry name" value="PAAI_dom"/>
</dbReference>
<dbReference type="FunCoup" id="A0A5N4AYG0">
    <property type="interactions" value="960"/>
</dbReference>
<dbReference type="AlphaFoldDB" id="A0A5N4AYG0"/>